<gene>
    <name evidence="1" type="ORF">LCGC14_2638340</name>
</gene>
<feature type="non-terminal residue" evidence="1">
    <location>
        <position position="1"/>
    </location>
</feature>
<evidence type="ECO:0000313" key="1">
    <source>
        <dbReference type="EMBL" id="KKK98878.1"/>
    </source>
</evidence>
<dbReference type="EMBL" id="LAZR01045435">
    <property type="protein sequence ID" value="KKK98878.1"/>
    <property type="molecule type" value="Genomic_DNA"/>
</dbReference>
<accession>A0A0F8ZYG3</accession>
<proteinExistence type="predicted"/>
<organism evidence="1">
    <name type="scientific">marine sediment metagenome</name>
    <dbReference type="NCBI Taxonomy" id="412755"/>
    <lineage>
        <taxon>unclassified sequences</taxon>
        <taxon>metagenomes</taxon>
        <taxon>ecological metagenomes</taxon>
    </lineage>
</organism>
<sequence length="342" mass="37336">ITVNNVNDFIWIGWHRPFCAIRLEGLDVGTANSQAVTMSLKVLDGAAGLKTVQHTDFTQAATGVPLGQDGEIVMLEDPFTFTGNPWAEDTVNGVKQFWARLSFSGSLTASITIDTSYILPWYPSVDNTNGSAFPLDGLDKSGCFPHIFFGRSGPQGQQTPLWHDMFSLSSPDKIGPIVLTNIGVGPTNNRREILLFGQQNVWRISLAADDRPGTEAQPFLNDVGLIEFPGFSPSEGKICRLIGVKINGHSFDPDLVGRFYYTWDHGKPWTRAGPTVLHAPAEGLARGDNRGSVFRWAFGWKQSSTGDQSAMPVVNTIDAEFEVLGAPLDSVVERAVQDTIRI</sequence>
<name>A0A0F8ZYG3_9ZZZZ</name>
<dbReference type="AlphaFoldDB" id="A0A0F8ZYG3"/>
<protein>
    <submittedName>
        <fullName evidence="1">Uncharacterized protein</fullName>
    </submittedName>
</protein>
<comment type="caution">
    <text evidence="1">The sequence shown here is derived from an EMBL/GenBank/DDBJ whole genome shotgun (WGS) entry which is preliminary data.</text>
</comment>
<reference evidence="1" key="1">
    <citation type="journal article" date="2015" name="Nature">
        <title>Complex archaea that bridge the gap between prokaryotes and eukaryotes.</title>
        <authorList>
            <person name="Spang A."/>
            <person name="Saw J.H."/>
            <person name="Jorgensen S.L."/>
            <person name="Zaremba-Niedzwiedzka K."/>
            <person name="Martijn J."/>
            <person name="Lind A.E."/>
            <person name="van Eijk R."/>
            <person name="Schleper C."/>
            <person name="Guy L."/>
            <person name="Ettema T.J."/>
        </authorList>
    </citation>
    <scope>NUCLEOTIDE SEQUENCE</scope>
</reference>